<dbReference type="InterPro" id="IPR056565">
    <property type="entry name" value="Fn3_ATF7IP"/>
</dbReference>
<feature type="region of interest" description="Disordered" evidence="2">
    <location>
        <begin position="243"/>
        <end position="328"/>
    </location>
</feature>
<feature type="compositionally biased region" description="Polar residues" evidence="2">
    <location>
        <begin position="57"/>
        <end position="70"/>
    </location>
</feature>
<comment type="caution">
    <text evidence="4">The sequence shown here is derived from an EMBL/GenBank/DDBJ whole genome shotgun (WGS) entry which is preliminary data.</text>
</comment>
<dbReference type="FunCoup" id="A0A212ELV9">
    <property type="interactions" value="245"/>
</dbReference>
<gene>
    <name evidence="4" type="ORF">KGM_212968</name>
</gene>
<reference evidence="4 5" key="1">
    <citation type="journal article" date="2011" name="Cell">
        <title>The monarch butterfly genome yields insights into long-distance migration.</title>
        <authorList>
            <person name="Zhan S."/>
            <person name="Merlin C."/>
            <person name="Boore J.L."/>
            <person name="Reppert S.M."/>
        </authorList>
    </citation>
    <scope>NUCLEOTIDE SEQUENCE [LARGE SCALE GENOMIC DNA]</scope>
    <source>
        <strain evidence="4">F-2</strain>
    </source>
</reference>
<feature type="compositionally biased region" description="Polar residues" evidence="2">
    <location>
        <begin position="610"/>
        <end position="635"/>
    </location>
</feature>
<name>A0A212ELV9_DANPL</name>
<feature type="compositionally biased region" description="Basic and acidic residues" evidence="2">
    <location>
        <begin position="312"/>
        <end position="326"/>
    </location>
</feature>
<dbReference type="GO" id="GO:0003712">
    <property type="term" value="F:transcription coregulator activity"/>
    <property type="evidence" value="ECO:0007669"/>
    <property type="project" value="TreeGrafter"/>
</dbReference>
<keyword evidence="4" id="KW-0436">Ligase</keyword>
<dbReference type="OrthoDB" id="2434995at2759"/>
<feature type="compositionally biased region" description="Basic and acidic residues" evidence="2">
    <location>
        <begin position="97"/>
        <end position="112"/>
    </location>
</feature>
<accession>A0A212ELV9</accession>
<protein>
    <submittedName>
        <fullName evidence="4">Ubiquitin-protein ligase BRE1</fullName>
    </submittedName>
</protein>
<feature type="region of interest" description="Disordered" evidence="2">
    <location>
        <begin position="342"/>
        <end position="363"/>
    </location>
</feature>
<dbReference type="PANTHER" id="PTHR23210:SF26">
    <property type="entry name" value="ACTIVATING TRANSCRIPTION FACTOR 7-INTERACTING PROTEIN 1"/>
    <property type="match status" value="1"/>
</dbReference>
<feature type="region of interest" description="Disordered" evidence="2">
    <location>
        <begin position="44"/>
        <end position="137"/>
    </location>
</feature>
<feature type="compositionally biased region" description="Basic and acidic residues" evidence="2">
    <location>
        <begin position="245"/>
        <end position="286"/>
    </location>
</feature>
<dbReference type="Pfam" id="PF16794">
    <property type="entry name" value="fn3_4"/>
    <property type="match status" value="1"/>
</dbReference>
<dbReference type="STRING" id="278856.A0A212ELV9"/>
<feature type="coiled-coil region" evidence="1">
    <location>
        <begin position="420"/>
        <end position="447"/>
    </location>
</feature>
<feature type="compositionally biased region" description="Acidic residues" evidence="2">
    <location>
        <begin position="126"/>
        <end position="136"/>
    </location>
</feature>
<dbReference type="AlphaFoldDB" id="A0A212ELV9"/>
<dbReference type="InterPro" id="IPR026085">
    <property type="entry name" value="ATF7-int"/>
</dbReference>
<dbReference type="Proteomes" id="UP000007151">
    <property type="component" value="Unassembled WGS sequence"/>
</dbReference>
<feature type="compositionally biased region" description="Basic and acidic residues" evidence="2">
    <location>
        <begin position="44"/>
        <end position="56"/>
    </location>
</feature>
<proteinExistence type="predicted"/>
<feature type="compositionally biased region" description="Basic and acidic residues" evidence="2">
    <location>
        <begin position="348"/>
        <end position="363"/>
    </location>
</feature>
<evidence type="ECO:0000313" key="5">
    <source>
        <dbReference type="Proteomes" id="UP000007151"/>
    </source>
</evidence>
<keyword evidence="1" id="KW-0175">Coiled coil</keyword>
<dbReference type="GO" id="GO:0016874">
    <property type="term" value="F:ligase activity"/>
    <property type="evidence" value="ECO:0007669"/>
    <property type="project" value="UniProtKB-KW"/>
</dbReference>
<feature type="domain" description="Activating transcription factor 7-interacting protein Fn3" evidence="3">
    <location>
        <begin position="777"/>
        <end position="875"/>
    </location>
</feature>
<dbReference type="EMBL" id="AGBW02013978">
    <property type="protein sequence ID" value="OWR42466.1"/>
    <property type="molecule type" value="Genomic_DNA"/>
</dbReference>
<evidence type="ECO:0000256" key="1">
    <source>
        <dbReference type="SAM" id="Coils"/>
    </source>
</evidence>
<evidence type="ECO:0000256" key="2">
    <source>
        <dbReference type="SAM" id="MobiDB-lite"/>
    </source>
</evidence>
<dbReference type="GO" id="GO:0005667">
    <property type="term" value="C:transcription regulator complex"/>
    <property type="evidence" value="ECO:0007669"/>
    <property type="project" value="TreeGrafter"/>
</dbReference>
<sequence>MQLILTTDVETGVQSNMSTIEQKSLDQKFDHAALIENLIKDYEGHKDGDENTEKTLDSCNETQKDNSNGDVTGDKEVLSDGEDITADESVQVNSEENENKVSEQSEQLKDLDNIESDEPGLNNIESGDEVQAEEENNDRIGNCDLETDGAQPDSCEKSNDAILEVQNREQNGKAVVEDNEKQVTTIEELNENQDVAMDVDSTCLDRDCKNEDSEVFNTNVTSYDETSHVSTANDEIINISDEKEEDARNSVEKQNHDQKPINTHTEMKSSESDVLCEPKNESDIKIIDNATPSEQKTGIITTKDGGNLSVSPERKISTENSSEDKKKLSHICKLSNTLDILSDEEDEIPQRDEENESQKERIGDSDKVCINIDDDDDIMLVDDNTPLVNRELVDASKAGDVSETCKDETKLNMTQETKTSTMKEETLVKAENTIENERKESEENSELKSAVDCKKTKPLLPTNFLKTCKKNLADMTRDELEQFCIMKIVEGVVDRSNLAEIKNQLKTMAQNLDEYKKRTQMISKQNRDLQVVLKSVQEEQKKGPDHVINPLKITRSVGMQVLMTDKCAARRKSVVGPNNNTNNKQIKSRLINSKKTQMIPVPRLVPAVTTTNVSNKSPTNKQASGSFLNGVSVKSSPPAPKTEKRTHSKMQQNNPDTVDLTDDEPPSKQPQRNINPPVRLVPPQNLMATPRQTFSSNINSPRKVYIPISGSQTQSVRPGQTFMLKAISPAQGPRPRMASSLMCKQPSNVRVGRQLTRHPAPLPESTKQFEPPNWKSLPPAPELKLSKVENGIVISWKIDGFIEENYEEIASFQLYAYQETTSPPNTALWKKIGDVKALPLPMACTLTQFMAGYKYYFAVRAVDVKSRVGPFSEPGSILLLNKM</sequence>
<organism evidence="4 5">
    <name type="scientific">Danaus plexippus plexippus</name>
    <dbReference type="NCBI Taxonomy" id="278856"/>
    <lineage>
        <taxon>Eukaryota</taxon>
        <taxon>Metazoa</taxon>
        <taxon>Ecdysozoa</taxon>
        <taxon>Arthropoda</taxon>
        <taxon>Hexapoda</taxon>
        <taxon>Insecta</taxon>
        <taxon>Pterygota</taxon>
        <taxon>Neoptera</taxon>
        <taxon>Endopterygota</taxon>
        <taxon>Lepidoptera</taxon>
        <taxon>Glossata</taxon>
        <taxon>Ditrysia</taxon>
        <taxon>Papilionoidea</taxon>
        <taxon>Nymphalidae</taxon>
        <taxon>Danainae</taxon>
        <taxon>Danaini</taxon>
        <taxon>Danaina</taxon>
        <taxon>Danaus</taxon>
        <taxon>Danaus</taxon>
    </lineage>
</organism>
<feature type="compositionally biased region" description="Polar residues" evidence="2">
    <location>
        <begin position="290"/>
        <end position="300"/>
    </location>
</feature>
<feature type="region of interest" description="Disordered" evidence="2">
    <location>
        <begin position="610"/>
        <end position="684"/>
    </location>
</feature>
<dbReference type="PANTHER" id="PTHR23210">
    <property type="entry name" value="ACTIVATING TRANSCRIPTION FACTOR 7 INTERACTING PROTEIN"/>
    <property type="match status" value="1"/>
</dbReference>
<evidence type="ECO:0000259" key="3">
    <source>
        <dbReference type="Pfam" id="PF16794"/>
    </source>
</evidence>
<keyword evidence="5" id="KW-1185">Reference proteome</keyword>
<dbReference type="GO" id="GO:0005634">
    <property type="term" value="C:nucleus"/>
    <property type="evidence" value="ECO:0007669"/>
    <property type="project" value="TreeGrafter"/>
</dbReference>
<dbReference type="KEGG" id="dpl:KGM_212968"/>
<evidence type="ECO:0000313" key="4">
    <source>
        <dbReference type="EMBL" id="OWR42466.1"/>
    </source>
</evidence>
<dbReference type="GO" id="GO:0006355">
    <property type="term" value="P:regulation of DNA-templated transcription"/>
    <property type="evidence" value="ECO:0007669"/>
    <property type="project" value="TreeGrafter"/>
</dbReference>
<dbReference type="eggNOG" id="ENOG502QSM2">
    <property type="taxonomic scope" value="Eukaryota"/>
</dbReference>